<dbReference type="Gene3D" id="3.90.1200.10">
    <property type="match status" value="1"/>
</dbReference>
<accession>A0AAW0DIB6</accession>
<dbReference type="Pfam" id="PF01636">
    <property type="entry name" value="APH"/>
    <property type="match status" value="1"/>
</dbReference>
<dbReference type="PANTHER" id="PTHR21310:SF54">
    <property type="entry name" value="AMINOGLYCOSIDE PHOSPHOTRANSFERASE DOMAIN-CONTAINING PROTEIN"/>
    <property type="match status" value="1"/>
</dbReference>
<sequence length="309" mass="34281">MPTLIRSLSKAVALKEAQVVASSYYTSQPVSARMHEDQGMFSCTVVVTLADDTEVIVQLKDNEVDLTKVTLARTLLGDVVPDMHGGKCTKAYFAYLSELIPGRIWSEKELSLEEDVSVASQVARLLSKCSLGIDSSGIVDLYLLPRLRKILEKEDVSDDAIRTRIEKLCDQADQVKKLPLSLCHIDINARNIILNENAHVVGLVDWEQACLLPLGMNAWCIRYLSVPIIGGKDRPTEKTQAMAEAFWKNFTANMSVDAQRAVIIAMQIGFVLWSVYFETSSPSSNNLVQFVGRFDWFESVFGPLCGVVS</sequence>
<gene>
    <name evidence="2" type="ORF">VNI00_004612</name>
</gene>
<dbReference type="Proteomes" id="UP001383192">
    <property type="component" value="Unassembled WGS sequence"/>
</dbReference>
<name>A0AAW0DIB6_9AGAR</name>
<evidence type="ECO:0000313" key="2">
    <source>
        <dbReference type="EMBL" id="KAK7051633.1"/>
    </source>
</evidence>
<dbReference type="InterPro" id="IPR011009">
    <property type="entry name" value="Kinase-like_dom_sf"/>
</dbReference>
<evidence type="ECO:0000313" key="3">
    <source>
        <dbReference type="Proteomes" id="UP001383192"/>
    </source>
</evidence>
<dbReference type="EMBL" id="JAYKXP010000012">
    <property type="protein sequence ID" value="KAK7051633.1"/>
    <property type="molecule type" value="Genomic_DNA"/>
</dbReference>
<comment type="caution">
    <text evidence="2">The sequence shown here is derived from an EMBL/GenBank/DDBJ whole genome shotgun (WGS) entry which is preliminary data.</text>
</comment>
<dbReference type="InterPro" id="IPR002575">
    <property type="entry name" value="Aminoglycoside_PTrfase"/>
</dbReference>
<dbReference type="InterPro" id="IPR051678">
    <property type="entry name" value="AGP_Transferase"/>
</dbReference>
<proteinExistence type="predicted"/>
<feature type="domain" description="Aminoglycoside phosphotransferase" evidence="1">
    <location>
        <begin position="81"/>
        <end position="215"/>
    </location>
</feature>
<keyword evidence="3" id="KW-1185">Reference proteome</keyword>
<dbReference type="AlphaFoldDB" id="A0AAW0DIB6"/>
<reference evidence="2 3" key="1">
    <citation type="submission" date="2024-01" db="EMBL/GenBank/DDBJ databases">
        <title>A draft genome for a cacao thread blight-causing isolate of Paramarasmius palmivorus.</title>
        <authorList>
            <person name="Baruah I.K."/>
            <person name="Bukari Y."/>
            <person name="Amoako-Attah I."/>
            <person name="Meinhardt L.W."/>
            <person name="Bailey B.A."/>
            <person name="Cohen S.P."/>
        </authorList>
    </citation>
    <scope>NUCLEOTIDE SEQUENCE [LARGE SCALE GENOMIC DNA]</scope>
    <source>
        <strain evidence="2 3">GH-12</strain>
    </source>
</reference>
<protein>
    <recommendedName>
        <fullName evidence="1">Aminoglycoside phosphotransferase domain-containing protein</fullName>
    </recommendedName>
</protein>
<evidence type="ECO:0000259" key="1">
    <source>
        <dbReference type="Pfam" id="PF01636"/>
    </source>
</evidence>
<dbReference type="SUPFAM" id="SSF56112">
    <property type="entry name" value="Protein kinase-like (PK-like)"/>
    <property type="match status" value="1"/>
</dbReference>
<dbReference type="PANTHER" id="PTHR21310">
    <property type="entry name" value="AMINOGLYCOSIDE PHOSPHOTRANSFERASE-RELATED-RELATED"/>
    <property type="match status" value="1"/>
</dbReference>
<organism evidence="2 3">
    <name type="scientific">Paramarasmius palmivorus</name>
    <dbReference type="NCBI Taxonomy" id="297713"/>
    <lineage>
        <taxon>Eukaryota</taxon>
        <taxon>Fungi</taxon>
        <taxon>Dikarya</taxon>
        <taxon>Basidiomycota</taxon>
        <taxon>Agaricomycotina</taxon>
        <taxon>Agaricomycetes</taxon>
        <taxon>Agaricomycetidae</taxon>
        <taxon>Agaricales</taxon>
        <taxon>Marasmiineae</taxon>
        <taxon>Marasmiaceae</taxon>
        <taxon>Paramarasmius</taxon>
    </lineage>
</organism>